<organism evidence="2 3">
    <name type="scientific">Candidatus Gottesmanbacteria bacterium GW2011_GWA2_43_14</name>
    <dbReference type="NCBI Taxonomy" id="1618443"/>
    <lineage>
        <taxon>Bacteria</taxon>
        <taxon>Candidatus Gottesmaniibacteriota</taxon>
    </lineage>
</organism>
<name>A0A0G1DFQ9_9BACT</name>
<dbReference type="PATRIC" id="fig|1618443.3.peg.1245"/>
<dbReference type="GO" id="GO:0051536">
    <property type="term" value="F:iron-sulfur cluster binding"/>
    <property type="evidence" value="ECO:0007669"/>
    <property type="project" value="InterPro"/>
</dbReference>
<accession>A0A0G1DFQ9</accession>
<protein>
    <submittedName>
        <fullName evidence="2">NifU family SUF system FeS assembly protein, nitrogen fixation protein NifU</fullName>
    </submittedName>
</protein>
<proteinExistence type="predicted"/>
<evidence type="ECO:0000313" key="2">
    <source>
        <dbReference type="EMBL" id="KKS96447.1"/>
    </source>
</evidence>
<evidence type="ECO:0000259" key="1">
    <source>
        <dbReference type="Pfam" id="PF01592"/>
    </source>
</evidence>
<dbReference type="GO" id="GO:0005506">
    <property type="term" value="F:iron ion binding"/>
    <property type="evidence" value="ECO:0007669"/>
    <property type="project" value="InterPro"/>
</dbReference>
<gene>
    <name evidence="2" type="ORF">UV73_C0010G0032</name>
</gene>
<dbReference type="NCBIfam" id="TIGR01994">
    <property type="entry name" value="SUF_scaf_2"/>
    <property type="match status" value="1"/>
</dbReference>
<feature type="domain" description="NIF system FeS cluster assembly NifU N-terminal" evidence="1">
    <location>
        <begin position="4"/>
        <end position="119"/>
    </location>
</feature>
<dbReference type="SUPFAM" id="SSF82649">
    <property type="entry name" value="SufE/NifU"/>
    <property type="match status" value="1"/>
</dbReference>
<evidence type="ECO:0000313" key="3">
    <source>
        <dbReference type="Proteomes" id="UP000034894"/>
    </source>
</evidence>
<reference evidence="2 3" key="1">
    <citation type="journal article" date="2015" name="Nature">
        <title>rRNA introns, odd ribosomes, and small enigmatic genomes across a large radiation of phyla.</title>
        <authorList>
            <person name="Brown C.T."/>
            <person name="Hug L.A."/>
            <person name="Thomas B.C."/>
            <person name="Sharon I."/>
            <person name="Castelle C.J."/>
            <person name="Singh A."/>
            <person name="Wilkins M.J."/>
            <person name="Williams K.H."/>
            <person name="Banfield J.F."/>
        </authorList>
    </citation>
    <scope>NUCLEOTIDE SEQUENCE [LARGE SCALE GENOMIC DNA]</scope>
</reference>
<dbReference type="PANTHER" id="PTHR10093">
    <property type="entry name" value="IRON-SULFUR CLUSTER ASSEMBLY ENZYME NIFU HOMOLOG"/>
    <property type="match status" value="1"/>
</dbReference>
<dbReference type="AlphaFoldDB" id="A0A0G1DFQ9"/>
<dbReference type="Proteomes" id="UP000034894">
    <property type="component" value="Unassembled WGS sequence"/>
</dbReference>
<dbReference type="CDD" id="cd06664">
    <property type="entry name" value="IscU_like"/>
    <property type="match status" value="1"/>
</dbReference>
<dbReference type="EMBL" id="LCFP01000010">
    <property type="protein sequence ID" value="KKS96447.1"/>
    <property type="molecule type" value="Genomic_DNA"/>
</dbReference>
<dbReference type="Gene3D" id="3.90.1010.10">
    <property type="match status" value="1"/>
</dbReference>
<dbReference type="InterPro" id="IPR002871">
    <property type="entry name" value="NIF_FeS_clus_asmbl_NifU_N"/>
</dbReference>
<dbReference type="GO" id="GO:0016226">
    <property type="term" value="P:iron-sulfur cluster assembly"/>
    <property type="evidence" value="ECO:0007669"/>
    <property type="project" value="InterPro"/>
</dbReference>
<dbReference type="STRING" id="1618443.UV73_C0010G0032"/>
<dbReference type="Pfam" id="PF01592">
    <property type="entry name" value="NifU_N"/>
    <property type="match status" value="1"/>
</dbReference>
<sequence>MDLYRDNILDHYQNPRNWGSLTGSAVKVSHNNPSCGDSITVSLKLDSGKIADIKFTGNGCAISMASASMLTEYIMGKSVTDALVVKREDVEKLLGTKLTLARLKCALLPLETIRQALVESAKTRLPKPS</sequence>
<comment type="caution">
    <text evidence="2">The sequence shown here is derived from an EMBL/GenBank/DDBJ whole genome shotgun (WGS) entry which is preliminary data.</text>
</comment>